<keyword evidence="2" id="KW-1185">Reference proteome</keyword>
<evidence type="ECO:0000313" key="1">
    <source>
        <dbReference type="EMBL" id="KAK5825528.1"/>
    </source>
</evidence>
<dbReference type="Proteomes" id="UP001358586">
    <property type="component" value="Chromosome 6"/>
</dbReference>
<organism evidence="1 2">
    <name type="scientific">Gossypium arboreum</name>
    <name type="common">Tree cotton</name>
    <name type="synonym">Gossypium nanking</name>
    <dbReference type="NCBI Taxonomy" id="29729"/>
    <lineage>
        <taxon>Eukaryota</taxon>
        <taxon>Viridiplantae</taxon>
        <taxon>Streptophyta</taxon>
        <taxon>Embryophyta</taxon>
        <taxon>Tracheophyta</taxon>
        <taxon>Spermatophyta</taxon>
        <taxon>Magnoliopsida</taxon>
        <taxon>eudicotyledons</taxon>
        <taxon>Gunneridae</taxon>
        <taxon>Pentapetalae</taxon>
        <taxon>rosids</taxon>
        <taxon>malvids</taxon>
        <taxon>Malvales</taxon>
        <taxon>Malvaceae</taxon>
        <taxon>Malvoideae</taxon>
        <taxon>Gossypium</taxon>
    </lineage>
</organism>
<comment type="caution">
    <text evidence="1">The sequence shown here is derived from an EMBL/GenBank/DDBJ whole genome shotgun (WGS) entry which is preliminary data.</text>
</comment>
<dbReference type="EMBL" id="JARKNE010000006">
    <property type="protein sequence ID" value="KAK5825528.1"/>
    <property type="molecule type" value="Genomic_DNA"/>
</dbReference>
<gene>
    <name evidence="1" type="ORF">PVK06_020372</name>
</gene>
<protein>
    <submittedName>
        <fullName evidence="1">Uncharacterized protein</fullName>
    </submittedName>
</protein>
<evidence type="ECO:0000313" key="2">
    <source>
        <dbReference type="Proteomes" id="UP001358586"/>
    </source>
</evidence>
<proteinExistence type="predicted"/>
<sequence length="68" mass="7558">MSMVPSRSGRVASTLELKRRGVTTVRDFPSGCRRVTAPNFGLSRQITVDQGFGDRGFLVLYVIRPIKC</sequence>
<accession>A0ABR0PMB4</accession>
<reference evidence="1 2" key="1">
    <citation type="submission" date="2023-03" db="EMBL/GenBank/DDBJ databases">
        <title>WGS of Gossypium arboreum.</title>
        <authorList>
            <person name="Yu D."/>
        </authorList>
    </citation>
    <scope>NUCLEOTIDE SEQUENCE [LARGE SCALE GENOMIC DNA]</scope>
    <source>
        <tissue evidence="1">Leaf</tissue>
    </source>
</reference>
<name>A0ABR0PMB4_GOSAR</name>